<keyword evidence="6" id="KW-1185">Reference proteome</keyword>
<reference evidence="5" key="1">
    <citation type="submission" date="2023-06" db="EMBL/GenBank/DDBJ databases">
        <title>Genome-scale phylogeny and comparative genomics of the fungal order Sordariales.</title>
        <authorList>
            <consortium name="Lawrence Berkeley National Laboratory"/>
            <person name="Hensen N."/>
            <person name="Bonometti L."/>
            <person name="Westerberg I."/>
            <person name="Brannstrom I.O."/>
            <person name="Guillou S."/>
            <person name="Cros-Aarteil S."/>
            <person name="Calhoun S."/>
            <person name="Haridas S."/>
            <person name="Kuo A."/>
            <person name="Mondo S."/>
            <person name="Pangilinan J."/>
            <person name="Riley R."/>
            <person name="Labutti K."/>
            <person name="Andreopoulos B."/>
            <person name="Lipzen A."/>
            <person name="Chen C."/>
            <person name="Yanf M."/>
            <person name="Daum C."/>
            <person name="Ng V."/>
            <person name="Clum A."/>
            <person name="Steindorff A."/>
            <person name="Ohm R."/>
            <person name="Martin F."/>
            <person name="Silar P."/>
            <person name="Natvig D."/>
            <person name="Lalanne C."/>
            <person name="Gautier V."/>
            <person name="Ament-Velasquez S.L."/>
            <person name="Kruys A."/>
            <person name="Hutchinson M.I."/>
            <person name="Powell A.J."/>
            <person name="Barry K."/>
            <person name="Miller A.N."/>
            <person name="Grigoriev I.V."/>
            <person name="Debuchy R."/>
            <person name="Gladieux P."/>
            <person name="Thoren M.H."/>
            <person name="Johannesson H."/>
        </authorList>
    </citation>
    <scope>NUCLEOTIDE SEQUENCE</scope>
    <source>
        <strain evidence="5">SMH2532-1</strain>
    </source>
</reference>
<evidence type="ECO:0000313" key="6">
    <source>
        <dbReference type="Proteomes" id="UP001174936"/>
    </source>
</evidence>
<accession>A0AA40CQ18</accession>
<dbReference type="Pfam" id="PF25053">
    <property type="entry name" value="DUF7791"/>
    <property type="match status" value="1"/>
</dbReference>
<proteinExistence type="predicted"/>
<feature type="domain" description="DUF7791" evidence="4">
    <location>
        <begin position="564"/>
        <end position="699"/>
    </location>
</feature>
<dbReference type="PANTHER" id="PTHR10039:SF5">
    <property type="entry name" value="NACHT DOMAIN-CONTAINING PROTEIN"/>
    <property type="match status" value="1"/>
</dbReference>
<dbReference type="EMBL" id="JAULSV010000004">
    <property type="protein sequence ID" value="KAK0647106.1"/>
    <property type="molecule type" value="Genomic_DNA"/>
</dbReference>
<dbReference type="SUPFAM" id="SSF52540">
    <property type="entry name" value="P-loop containing nucleoside triphosphate hydrolases"/>
    <property type="match status" value="1"/>
</dbReference>
<gene>
    <name evidence="5" type="ORF">B0T16DRAFT_414706</name>
</gene>
<feature type="region of interest" description="Disordered" evidence="2">
    <location>
        <begin position="994"/>
        <end position="1014"/>
    </location>
</feature>
<dbReference type="PANTHER" id="PTHR10039">
    <property type="entry name" value="AMELOGENIN"/>
    <property type="match status" value="1"/>
</dbReference>
<dbReference type="AlphaFoldDB" id="A0AA40CQ18"/>
<dbReference type="InterPro" id="IPR056693">
    <property type="entry name" value="DUF7791"/>
</dbReference>
<dbReference type="Proteomes" id="UP001174936">
    <property type="component" value="Unassembled WGS sequence"/>
</dbReference>
<evidence type="ECO:0000259" key="4">
    <source>
        <dbReference type="Pfam" id="PF25053"/>
    </source>
</evidence>
<organism evidence="5 6">
    <name type="scientific">Cercophora newfieldiana</name>
    <dbReference type="NCBI Taxonomy" id="92897"/>
    <lineage>
        <taxon>Eukaryota</taxon>
        <taxon>Fungi</taxon>
        <taxon>Dikarya</taxon>
        <taxon>Ascomycota</taxon>
        <taxon>Pezizomycotina</taxon>
        <taxon>Sordariomycetes</taxon>
        <taxon>Sordariomycetidae</taxon>
        <taxon>Sordariales</taxon>
        <taxon>Lasiosphaeriaceae</taxon>
        <taxon>Cercophora</taxon>
    </lineage>
</organism>
<dbReference type="Pfam" id="PF24883">
    <property type="entry name" value="NPHP3_N"/>
    <property type="match status" value="1"/>
</dbReference>
<evidence type="ECO:0000256" key="1">
    <source>
        <dbReference type="ARBA" id="ARBA00022737"/>
    </source>
</evidence>
<evidence type="ECO:0000256" key="2">
    <source>
        <dbReference type="SAM" id="MobiDB-lite"/>
    </source>
</evidence>
<dbReference type="InterPro" id="IPR027417">
    <property type="entry name" value="P-loop_NTPase"/>
</dbReference>
<protein>
    <recommendedName>
        <fullName evidence="7">NACHT domain-containing protein</fullName>
    </recommendedName>
</protein>
<name>A0AA40CQ18_9PEZI</name>
<comment type="caution">
    <text evidence="5">The sequence shown here is derived from an EMBL/GenBank/DDBJ whole genome shotgun (WGS) entry which is preliminary data.</text>
</comment>
<evidence type="ECO:0008006" key="7">
    <source>
        <dbReference type="Google" id="ProtNLM"/>
    </source>
</evidence>
<sequence>MAEAVATLSLVANILQILDCGREFVQTALGIWCSDDIRAESFAPLNVVSSDLHNAVQHLQIPTSDGDAEIVKLAQECSKVSNDMLESIKKLGLGATLTKWEGARAAFRRVWSKAEIDALDAKLEKFRGQLTLRLLISIRSYASQSVANQQAILQRLMDSDSNREAPSKEWLTLDSGFGFSAVQYVASKVGTADPLAALDDGERLQHQLSDAAVDGVLHSPIHTESSQQLVVPPARERKLEQAFLSLLAYEGMLERESNVAMAHEKTFNWIFNPTGKQTWVDFPAWLKSANQLYWVTGKAGSGKSTLMKFVSQPSSDGLEPRCMRYLRHWAQGRLLVIATFYFWASGRQTESDAMFRTLLHQILSRFPELIRVASPGHWDAMCLFGTTPNLSRVPDSALEAMLLRTLAHLAGSLGAAVCLFIDGLDEFSGKPDALVALLKRTVQQVPIKVCVSSRPWQVFEDSFESQPSLRVEDLTIQDIKDFITAKFEEDANFSQLRSRERAFSDRLVDEVAKKSSGVFLWVSLVVVSLLEGMRCGDRISDLQRRLEDLPPDLEDLYDRILHNLDPFYLQHAAQYFSLMETSCIQPTALLFSFCDEDDPDFALKLPVKDLPPEDVEIRIDTMRRRVNSRCKGLLEVSRSYTGTDFRQTTVHYLHKTVRDYMQGSKSQRLLAGEAGATFDPWLSLCAASLAAYKTGGQQTHYLFSCLRHASGVHPRNIPNMVAILDNLDIASYKGSTLSQISGELLYEYFLSLRQPVVVKRDGVEVTWPPDQQCSLLYSEGNRVPQTFLSRAIQCGALEYVRIRAGAQCLPAHPKRWSRFIRKFGKTSRFWERPRADSPQPMHPLLLDALQLHSPVVSSAMVQMLLETGADPNADVELWRGNKRSISMSNANTTIWIYTLATIIFVFSRDFWDPAIRPVWEEITRLMLSHGARCDRETVHSCISLLKSGNSPLAIYVREQDGDIGIQRTVLEALQRCKGGRPMGLAHWMRFGPRGRMKPPLEQTPPPYRGFPEQS</sequence>
<dbReference type="InterPro" id="IPR056884">
    <property type="entry name" value="NPHP3-like_N"/>
</dbReference>
<keyword evidence="1" id="KW-0677">Repeat</keyword>
<evidence type="ECO:0000313" key="5">
    <source>
        <dbReference type="EMBL" id="KAK0647106.1"/>
    </source>
</evidence>
<dbReference type="Gene3D" id="3.40.50.300">
    <property type="entry name" value="P-loop containing nucleotide triphosphate hydrolases"/>
    <property type="match status" value="1"/>
</dbReference>
<evidence type="ECO:0000259" key="3">
    <source>
        <dbReference type="Pfam" id="PF24883"/>
    </source>
</evidence>
<feature type="domain" description="Nephrocystin 3-like N-terminal" evidence="3">
    <location>
        <begin position="266"/>
        <end position="454"/>
    </location>
</feature>